<evidence type="ECO:0000256" key="2">
    <source>
        <dbReference type="ARBA" id="ARBA00022475"/>
    </source>
</evidence>
<dbReference type="InterPro" id="IPR051713">
    <property type="entry name" value="T-cell_Activation_Regulation"/>
</dbReference>
<proteinExistence type="predicted"/>
<dbReference type="GO" id="GO:0071222">
    <property type="term" value="P:cellular response to lipopolysaccharide"/>
    <property type="evidence" value="ECO:0007669"/>
    <property type="project" value="TreeGrafter"/>
</dbReference>
<evidence type="ECO:0000256" key="7">
    <source>
        <dbReference type="ARBA" id="ARBA00023157"/>
    </source>
</evidence>
<evidence type="ECO:0000256" key="8">
    <source>
        <dbReference type="ARBA" id="ARBA00023170"/>
    </source>
</evidence>
<name>A0A8C9FR91_PAVCR</name>
<keyword evidence="6 11" id="KW-0472">Membrane</keyword>
<feature type="domain" description="Ig-like" evidence="13">
    <location>
        <begin position="42"/>
        <end position="123"/>
    </location>
</feature>
<dbReference type="Pfam" id="PF08205">
    <property type="entry name" value="C2-set_2"/>
    <property type="match status" value="1"/>
</dbReference>
<dbReference type="AlphaFoldDB" id="A0A8C9FR91"/>
<dbReference type="PANTHER" id="PTHR25466:SF4">
    <property type="entry name" value="T-LYMPHOCYTE ACTIVATION ANTIGEN CD80"/>
    <property type="match status" value="1"/>
</dbReference>
<comment type="subcellular location">
    <subcellularLocation>
        <location evidence="1">Cell membrane</location>
        <topology evidence="1">Single-pass type I membrane protein</topology>
    </subcellularLocation>
</comment>
<evidence type="ECO:0000256" key="5">
    <source>
        <dbReference type="ARBA" id="ARBA00022989"/>
    </source>
</evidence>
<keyword evidence="3 11" id="KW-0812">Transmembrane</keyword>
<keyword evidence="7" id="KW-1015">Disulfide bond</keyword>
<dbReference type="InterPro" id="IPR013106">
    <property type="entry name" value="Ig_V-set"/>
</dbReference>
<dbReference type="GO" id="GO:0009897">
    <property type="term" value="C:external side of plasma membrane"/>
    <property type="evidence" value="ECO:0007669"/>
    <property type="project" value="TreeGrafter"/>
</dbReference>
<evidence type="ECO:0000256" key="10">
    <source>
        <dbReference type="ARBA" id="ARBA00023319"/>
    </source>
</evidence>
<dbReference type="Ensembl" id="ENSPSTT00000020825.1">
    <property type="protein sequence ID" value="ENSPSTP00000019867.1"/>
    <property type="gene ID" value="ENSPSTG00000014387.1"/>
</dbReference>
<keyword evidence="15" id="KW-1185">Reference proteome</keyword>
<keyword evidence="9" id="KW-0325">Glycoprotein</keyword>
<dbReference type="SMART" id="SM00409">
    <property type="entry name" value="IG"/>
    <property type="match status" value="1"/>
</dbReference>
<evidence type="ECO:0000256" key="12">
    <source>
        <dbReference type="SAM" id="SignalP"/>
    </source>
</evidence>
<organism evidence="14 15">
    <name type="scientific">Pavo cristatus</name>
    <name type="common">Indian peafowl</name>
    <name type="synonym">Blue peafowl</name>
    <dbReference type="NCBI Taxonomy" id="9049"/>
    <lineage>
        <taxon>Eukaryota</taxon>
        <taxon>Metazoa</taxon>
        <taxon>Chordata</taxon>
        <taxon>Craniata</taxon>
        <taxon>Vertebrata</taxon>
        <taxon>Euteleostomi</taxon>
        <taxon>Archelosauria</taxon>
        <taxon>Archosauria</taxon>
        <taxon>Dinosauria</taxon>
        <taxon>Saurischia</taxon>
        <taxon>Theropoda</taxon>
        <taxon>Coelurosauria</taxon>
        <taxon>Aves</taxon>
        <taxon>Neognathae</taxon>
        <taxon>Galloanserae</taxon>
        <taxon>Galliformes</taxon>
        <taxon>Phasianidae</taxon>
        <taxon>Phasianinae</taxon>
        <taxon>Pavo</taxon>
    </lineage>
</organism>
<keyword evidence="5 11" id="KW-1133">Transmembrane helix</keyword>
<evidence type="ECO:0000256" key="6">
    <source>
        <dbReference type="ARBA" id="ARBA00023136"/>
    </source>
</evidence>
<keyword evidence="10" id="KW-0393">Immunoglobulin domain</keyword>
<dbReference type="InterPro" id="IPR013162">
    <property type="entry name" value="CD80_C2-set"/>
</dbReference>
<evidence type="ECO:0000256" key="1">
    <source>
        <dbReference type="ARBA" id="ARBA00004251"/>
    </source>
</evidence>
<evidence type="ECO:0000256" key="3">
    <source>
        <dbReference type="ARBA" id="ARBA00022692"/>
    </source>
</evidence>
<evidence type="ECO:0000313" key="15">
    <source>
        <dbReference type="Proteomes" id="UP000694428"/>
    </source>
</evidence>
<dbReference type="GO" id="GO:0007166">
    <property type="term" value="P:cell surface receptor signaling pathway"/>
    <property type="evidence" value="ECO:0007669"/>
    <property type="project" value="TreeGrafter"/>
</dbReference>
<evidence type="ECO:0000256" key="9">
    <source>
        <dbReference type="ARBA" id="ARBA00023180"/>
    </source>
</evidence>
<evidence type="ECO:0000259" key="13">
    <source>
        <dbReference type="PROSITE" id="PS50835"/>
    </source>
</evidence>
<dbReference type="PROSITE" id="PS50835">
    <property type="entry name" value="IG_LIKE"/>
    <property type="match status" value="1"/>
</dbReference>
<dbReference type="PANTHER" id="PTHR25466">
    <property type="entry name" value="T-LYMPHOCYTE ACTIVATION ANTIGEN"/>
    <property type="match status" value="1"/>
</dbReference>
<feature type="chain" id="PRO_5034979988" description="Ig-like domain-containing protein" evidence="12">
    <location>
        <begin position="32"/>
        <end position="317"/>
    </location>
</feature>
<keyword evidence="2" id="KW-1003">Cell membrane</keyword>
<dbReference type="GO" id="GO:0042102">
    <property type="term" value="P:positive regulation of T cell proliferation"/>
    <property type="evidence" value="ECO:0007669"/>
    <property type="project" value="TreeGrafter"/>
</dbReference>
<feature type="signal peptide" evidence="12">
    <location>
        <begin position="1"/>
        <end position="31"/>
    </location>
</feature>
<dbReference type="InterPro" id="IPR013783">
    <property type="entry name" value="Ig-like_fold"/>
</dbReference>
<evidence type="ECO:0000256" key="4">
    <source>
        <dbReference type="ARBA" id="ARBA00022729"/>
    </source>
</evidence>
<dbReference type="InterPro" id="IPR003599">
    <property type="entry name" value="Ig_sub"/>
</dbReference>
<dbReference type="GO" id="GO:0042130">
    <property type="term" value="P:negative regulation of T cell proliferation"/>
    <property type="evidence" value="ECO:0007669"/>
    <property type="project" value="TreeGrafter"/>
</dbReference>
<feature type="transmembrane region" description="Helical" evidence="11">
    <location>
        <begin position="255"/>
        <end position="276"/>
    </location>
</feature>
<keyword evidence="4 12" id="KW-0732">Signal</keyword>
<keyword evidence="8" id="KW-0675">Receptor</keyword>
<dbReference type="InterPro" id="IPR036179">
    <property type="entry name" value="Ig-like_dom_sf"/>
</dbReference>
<dbReference type="Proteomes" id="UP000694428">
    <property type="component" value="Unplaced"/>
</dbReference>
<protein>
    <recommendedName>
        <fullName evidence="13">Ig-like domain-containing protein</fullName>
    </recommendedName>
</protein>
<reference evidence="14" key="1">
    <citation type="submission" date="2025-08" db="UniProtKB">
        <authorList>
            <consortium name="Ensembl"/>
        </authorList>
    </citation>
    <scope>IDENTIFICATION</scope>
</reference>
<accession>A0A8C9FR91</accession>
<dbReference type="SUPFAM" id="SSF48726">
    <property type="entry name" value="Immunoglobulin"/>
    <property type="match status" value="1"/>
</dbReference>
<dbReference type="InterPro" id="IPR007110">
    <property type="entry name" value="Ig-like_dom"/>
</dbReference>
<dbReference type="GO" id="GO:0031295">
    <property type="term" value="P:T cell costimulation"/>
    <property type="evidence" value="ECO:0007669"/>
    <property type="project" value="TreeGrafter"/>
</dbReference>
<dbReference type="GO" id="GO:0006955">
    <property type="term" value="P:immune response"/>
    <property type="evidence" value="ECO:0007669"/>
    <property type="project" value="TreeGrafter"/>
</dbReference>
<dbReference type="Pfam" id="PF07686">
    <property type="entry name" value="V-set"/>
    <property type="match status" value="1"/>
</dbReference>
<evidence type="ECO:0000256" key="11">
    <source>
        <dbReference type="SAM" id="Phobius"/>
    </source>
</evidence>
<evidence type="ECO:0000313" key="14">
    <source>
        <dbReference type="Ensembl" id="ENSPSTP00000019867.1"/>
    </source>
</evidence>
<sequence length="317" mass="34909">MGCLPVPASWPLKRWLGLGLIVLHCITLGCAQEKKVAKSKVGEEVGLPCCYKIPSSESLQNYRVYWQMNVTDVVLAYSGGEKMTDEQHSRYVNRTRLDFENLTLWISSVEILDSGPYQCIVQSLQSSPDKPGSHLLCGEPVTLFVTADFSKPNIEREVTASSCESTEMVVRCSSHGGFPKPKIYGILNNASVVLNTTWESESSVSPYNVTGTLWLNVTKDINFTCFVEYDGFVRSTSLLLAKANDCIVSTALPPYNVITASSISIITFLLAVTLAVKYLPRHACSHCSKNQASAEDDVKEIMNQPHSCKVTCEMSSL</sequence>
<reference evidence="14" key="2">
    <citation type="submission" date="2025-09" db="UniProtKB">
        <authorList>
            <consortium name="Ensembl"/>
        </authorList>
    </citation>
    <scope>IDENTIFICATION</scope>
</reference>
<dbReference type="Gene3D" id="2.60.40.10">
    <property type="entry name" value="Immunoglobulins"/>
    <property type="match status" value="2"/>
</dbReference>